<dbReference type="PATRIC" id="fig|1217700.3.peg.1276"/>
<dbReference type="AlphaFoldDB" id="N9RL87"/>
<dbReference type="RefSeq" id="WP_005150507.1">
    <property type="nucleotide sequence ID" value="NZ_KB850072.1"/>
</dbReference>
<comment type="caution">
    <text evidence="1">The sequence shown here is derived from an EMBL/GenBank/DDBJ whole genome shotgun (WGS) entry which is preliminary data.</text>
</comment>
<dbReference type="OrthoDB" id="9866463at2"/>
<organism evidence="1 2">
    <name type="scientific">Acinetobacter higginsii</name>
    <dbReference type="NCBI Taxonomy" id="70347"/>
    <lineage>
        <taxon>Bacteria</taxon>
        <taxon>Pseudomonadati</taxon>
        <taxon>Pseudomonadota</taxon>
        <taxon>Gammaproteobacteria</taxon>
        <taxon>Moraxellales</taxon>
        <taxon>Moraxellaceae</taxon>
        <taxon>Acinetobacter</taxon>
    </lineage>
</organism>
<dbReference type="HOGENOM" id="CLU_2490767_0_0_6"/>
<accession>N9RL87</accession>
<name>N9RL87_9GAMM</name>
<evidence type="ECO:0000313" key="2">
    <source>
        <dbReference type="Proteomes" id="UP000013084"/>
    </source>
</evidence>
<gene>
    <name evidence="1" type="ORF">F902_01328</name>
</gene>
<protein>
    <submittedName>
        <fullName evidence="1">Uncharacterized protein</fullName>
    </submittedName>
</protein>
<keyword evidence="2" id="KW-1185">Reference proteome</keyword>
<evidence type="ECO:0000313" key="1">
    <source>
        <dbReference type="EMBL" id="ENX58704.1"/>
    </source>
</evidence>
<dbReference type="Proteomes" id="UP000013084">
    <property type="component" value="Unassembled WGS sequence"/>
</dbReference>
<sequence length="86" mass="9916">MQYSKNLFIQQISETEFVLQVNDSKLAEELELRLPNIFGRYISEPKSISNGQELEYHFSISGVDLNSFQRHLTTLTPELLDSLSSH</sequence>
<dbReference type="EMBL" id="APRN01000035">
    <property type="protein sequence ID" value="ENX58704.1"/>
    <property type="molecule type" value="Genomic_DNA"/>
</dbReference>
<proteinExistence type="predicted"/>
<reference evidence="1 2" key="1">
    <citation type="submission" date="2013-02" db="EMBL/GenBank/DDBJ databases">
        <title>The Genome Sequence of Acinetobacter sp. CIP 70.18.</title>
        <authorList>
            <consortium name="The Broad Institute Genome Sequencing Platform"/>
            <consortium name="The Broad Institute Genome Sequencing Center for Infectious Disease"/>
            <person name="Cerqueira G."/>
            <person name="Feldgarden M."/>
            <person name="Courvalin P."/>
            <person name="Perichon B."/>
            <person name="Grillot-Courvalin C."/>
            <person name="Clermont D."/>
            <person name="Rocha E."/>
            <person name="Yoon E.-J."/>
            <person name="Nemec A."/>
            <person name="Walker B."/>
            <person name="Young S.K."/>
            <person name="Zeng Q."/>
            <person name="Gargeya S."/>
            <person name="Fitzgerald M."/>
            <person name="Haas B."/>
            <person name="Abouelleil A."/>
            <person name="Alvarado L."/>
            <person name="Arachchi H.M."/>
            <person name="Berlin A.M."/>
            <person name="Chapman S.B."/>
            <person name="Dewar J."/>
            <person name="Goldberg J."/>
            <person name="Griggs A."/>
            <person name="Gujja S."/>
            <person name="Hansen M."/>
            <person name="Howarth C."/>
            <person name="Imamovic A."/>
            <person name="Larimer J."/>
            <person name="McCowan C."/>
            <person name="Murphy C."/>
            <person name="Neiman D."/>
            <person name="Pearson M."/>
            <person name="Priest M."/>
            <person name="Roberts A."/>
            <person name="Saif S."/>
            <person name="Shea T."/>
            <person name="Sisk P."/>
            <person name="Sykes S."/>
            <person name="Wortman J."/>
            <person name="Nusbaum C."/>
            <person name="Birren B."/>
        </authorList>
    </citation>
    <scope>NUCLEOTIDE SEQUENCE [LARGE SCALE GENOMIC DNA]</scope>
    <source>
        <strain evidence="1 2">CIP 70.18</strain>
    </source>
</reference>